<evidence type="ECO:0000313" key="1">
    <source>
        <dbReference type="EMBL" id="KAA6446957.1"/>
    </source>
</evidence>
<organism evidence="1 2">
    <name type="scientific">Bacillus swezeyi</name>
    <dbReference type="NCBI Taxonomy" id="1925020"/>
    <lineage>
        <taxon>Bacteria</taxon>
        <taxon>Bacillati</taxon>
        <taxon>Bacillota</taxon>
        <taxon>Bacilli</taxon>
        <taxon>Bacillales</taxon>
        <taxon>Bacillaceae</taxon>
        <taxon>Bacillus</taxon>
    </lineage>
</organism>
<evidence type="ECO:0000313" key="2">
    <source>
        <dbReference type="Proteomes" id="UP000324326"/>
    </source>
</evidence>
<sequence>MVVSNDDNGSEFYLRTPNGTICKSEEALKMIEGLRRFYSNGTQLDTEINELNIKNEIGQLNVVLQQESIQ</sequence>
<name>A0A5M8REC8_9BACI</name>
<protein>
    <submittedName>
        <fullName evidence="1">Uncharacterized protein</fullName>
    </submittedName>
</protein>
<comment type="caution">
    <text evidence="1">The sequence shown here is derived from an EMBL/GenBank/DDBJ whole genome shotgun (WGS) entry which is preliminary data.</text>
</comment>
<dbReference type="Proteomes" id="UP000324326">
    <property type="component" value="Unassembled WGS sequence"/>
</dbReference>
<dbReference type="AlphaFoldDB" id="A0A5M8REC8"/>
<reference evidence="1 2" key="1">
    <citation type="submission" date="2018-08" db="EMBL/GenBank/DDBJ databases">
        <title>Bacillus phenotypic plasticity.</title>
        <authorList>
            <person name="Hurtado E."/>
        </authorList>
    </citation>
    <scope>NUCLEOTIDE SEQUENCE [LARGE SCALE GENOMIC DNA]</scope>
    <source>
        <strain evidence="1 2">427</strain>
    </source>
</reference>
<proteinExistence type="predicted"/>
<accession>A0A5M8REC8</accession>
<dbReference type="EMBL" id="QSND01000007">
    <property type="protein sequence ID" value="KAA6446957.1"/>
    <property type="molecule type" value="Genomic_DNA"/>
</dbReference>
<gene>
    <name evidence="1" type="ORF">DX927_23195</name>
</gene>